<reference evidence="3" key="1">
    <citation type="journal article" date="2019" name="bioRxiv">
        <title>Genomics, evolutionary history and diagnostics of the Alternaria alternata species group including apple and Asian pear pathotypes.</title>
        <authorList>
            <person name="Armitage A.D."/>
            <person name="Cockerton H.M."/>
            <person name="Sreenivasaprasad S."/>
            <person name="Woodhall J.W."/>
            <person name="Lane C.R."/>
            <person name="Harrison R.J."/>
            <person name="Clarkson J.P."/>
        </authorList>
    </citation>
    <scope>NUCLEOTIDE SEQUENCE [LARGE SCALE GENOMIC DNA]</scope>
    <source>
        <strain evidence="3">FERA 1177</strain>
    </source>
</reference>
<feature type="region of interest" description="Disordered" evidence="1">
    <location>
        <begin position="1"/>
        <end position="71"/>
    </location>
</feature>
<dbReference type="Proteomes" id="UP000291422">
    <property type="component" value="Unassembled WGS sequence"/>
</dbReference>
<sequence>MGFQRNTKKINMGPATGKEKRGRAKRMPQISVRKISQAGSKGEPSIRVGASQDLPITLDSDDDAPARTPLQ</sequence>
<accession>A0A4Q4NC86</accession>
<comment type="caution">
    <text evidence="2">The sequence shown here is derived from an EMBL/GenBank/DDBJ whole genome shotgun (WGS) entry which is preliminary data.</text>
</comment>
<gene>
    <name evidence="2" type="ORF">AA0117_g8525</name>
</gene>
<protein>
    <submittedName>
        <fullName evidence="2">Uncharacterized protein</fullName>
    </submittedName>
</protein>
<dbReference type="AlphaFoldDB" id="A0A4Q4NC86"/>
<name>A0A4Q4NC86_ALTAL</name>
<dbReference type="VEuPathDB" id="FungiDB:CC77DRAFT_1095888"/>
<organism evidence="2 3">
    <name type="scientific">Alternaria alternata</name>
    <name type="common">Alternaria rot fungus</name>
    <name type="synonym">Torula alternata</name>
    <dbReference type="NCBI Taxonomy" id="5599"/>
    <lineage>
        <taxon>Eukaryota</taxon>
        <taxon>Fungi</taxon>
        <taxon>Dikarya</taxon>
        <taxon>Ascomycota</taxon>
        <taxon>Pezizomycotina</taxon>
        <taxon>Dothideomycetes</taxon>
        <taxon>Pleosporomycetidae</taxon>
        <taxon>Pleosporales</taxon>
        <taxon>Pleosporineae</taxon>
        <taxon>Pleosporaceae</taxon>
        <taxon>Alternaria</taxon>
        <taxon>Alternaria sect. Alternaria</taxon>
        <taxon>Alternaria alternata complex</taxon>
    </lineage>
</organism>
<evidence type="ECO:0000313" key="2">
    <source>
        <dbReference type="EMBL" id="RYN72652.1"/>
    </source>
</evidence>
<dbReference type="EMBL" id="PDXD01000025">
    <property type="protein sequence ID" value="RYN72652.1"/>
    <property type="molecule type" value="Genomic_DNA"/>
</dbReference>
<proteinExistence type="predicted"/>
<evidence type="ECO:0000256" key="1">
    <source>
        <dbReference type="SAM" id="MobiDB-lite"/>
    </source>
</evidence>
<evidence type="ECO:0000313" key="3">
    <source>
        <dbReference type="Proteomes" id="UP000291422"/>
    </source>
</evidence>